<reference evidence="2" key="1">
    <citation type="submission" date="2022-08" db="EMBL/GenBank/DDBJ databases">
        <title>Draft genome sequence of Lysinibacillus sp. strain KH24.</title>
        <authorList>
            <person name="Kanbe H."/>
            <person name="Itoh H."/>
        </authorList>
    </citation>
    <scope>NUCLEOTIDE SEQUENCE</scope>
    <source>
        <strain evidence="2">KH24</strain>
    </source>
</reference>
<dbReference type="SMART" id="SM00646">
    <property type="entry name" value="Ami_3"/>
    <property type="match status" value="1"/>
</dbReference>
<dbReference type="EMBL" id="BRZA01000002">
    <property type="protein sequence ID" value="GLC89317.1"/>
    <property type="molecule type" value="Genomic_DNA"/>
</dbReference>
<dbReference type="RefSeq" id="WP_264989050.1">
    <property type="nucleotide sequence ID" value="NZ_BRZA01000002.1"/>
</dbReference>
<evidence type="ECO:0000313" key="3">
    <source>
        <dbReference type="Proteomes" id="UP001065593"/>
    </source>
</evidence>
<name>A0ABQ5NMH9_9BACI</name>
<dbReference type="CDD" id="cd02696">
    <property type="entry name" value="MurNAc-LAA"/>
    <property type="match status" value="1"/>
</dbReference>
<dbReference type="SUPFAM" id="SSF53187">
    <property type="entry name" value="Zn-dependent exopeptidases"/>
    <property type="match status" value="1"/>
</dbReference>
<dbReference type="InterPro" id="IPR002508">
    <property type="entry name" value="MurNAc-LAA_cat"/>
</dbReference>
<dbReference type="PANTHER" id="PTHR30404:SF8">
    <property type="entry name" value="AUTOLYSIN PH-RELATED"/>
    <property type="match status" value="1"/>
</dbReference>
<dbReference type="InterPro" id="IPR050695">
    <property type="entry name" value="N-acetylmuramoyl_amidase_3"/>
</dbReference>
<feature type="domain" description="MurNAc-LAA" evidence="1">
    <location>
        <begin position="63"/>
        <end position="173"/>
    </location>
</feature>
<dbReference type="Proteomes" id="UP001065593">
    <property type="component" value="Unassembled WGS sequence"/>
</dbReference>
<keyword evidence="3" id="KW-1185">Reference proteome</keyword>
<dbReference type="PANTHER" id="PTHR30404">
    <property type="entry name" value="N-ACETYLMURAMOYL-L-ALANINE AMIDASE"/>
    <property type="match status" value="1"/>
</dbReference>
<evidence type="ECO:0000259" key="1">
    <source>
        <dbReference type="SMART" id="SM00646"/>
    </source>
</evidence>
<comment type="caution">
    <text evidence="2">The sequence shown here is derived from an EMBL/GenBank/DDBJ whole genome shotgun (WGS) entry which is preliminary data.</text>
</comment>
<protein>
    <recommendedName>
        <fullName evidence="1">MurNAc-LAA domain-containing protein</fullName>
    </recommendedName>
</protein>
<accession>A0ABQ5NMH9</accession>
<evidence type="ECO:0000313" key="2">
    <source>
        <dbReference type="EMBL" id="GLC89317.1"/>
    </source>
</evidence>
<dbReference type="Gene3D" id="3.40.630.40">
    <property type="entry name" value="Zn-dependent exopeptidases"/>
    <property type="match status" value="1"/>
</dbReference>
<gene>
    <name evidence="2" type="ORF">LYSBPC_24440</name>
</gene>
<dbReference type="Pfam" id="PF01520">
    <property type="entry name" value="Amidase_3"/>
    <property type="match status" value="1"/>
</dbReference>
<sequence>MKPTKIELHVGHYGDRTGAHGIVDEVQYARKFIKRIYDILIANRVPATFYEDKTSKNQNQNINNFINHHNQDRNGFIVSGHLNASVFMTEQSIGAEVLYYDQATVAKQVVDAICSAGGLKNRGAKKRTNLGVLVSTYEPAILIEFGFVNSKEDVKLLDKNFEAICQSIAVVLAEHIGYKISKKELEKKEEKTMELLNETGRKEARELIKRACKEGVFDAKYHTDEKVNNYSDADLIGYSIAYVNRTVK</sequence>
<proteinExistence type="predicted"/>
<organism evidence="2 3">
    <name type="scientific">Lysinibacillus piscis</name>
    <dbReference type="NCBI Taxonomy" id="2518931"/>
    <lineage>
        <taxon>Bacteria</taxon>
        <taxon>Bacillati</taxon>
        <taxon>Bacillota</taxon>
        <taxon>Bacilli</taxon>
        <taxon>Bacillales</taxon>
        <taxon>Bacillaceae</taxon>
        <taxon>Lysinibacillus</taxon>
    </lineage>
</organism>